<feature type="domain" description="BioF2-like acetyltransferase" evidence="1">
    <location>
        <begin position="168"/>
        <end position="317"/>
    </location>
</feature>
<dbReference type="OrthoDB" id="8193702at2"/>
<dbReference type="RefSeq" id="WP_106664942.1">
    <property type="nucleotide sequence ID" value="NZ_PGGM01000006.1"/>
</dbReference>
<keyword evidence="2" id="KW-0808">Transferase</keyword>
<dbReference type="Proteomes" id="UP000241764">
    <property type="component" value="Unassembled WGS sequence"/>
</dbReference>
<evidence type="ECO:0000313" key="2">
    <source>
        <dbReference type="EMBL" id="PSH63663.1"/>
    </source>
</evidence>
<evidence type="ECO:0000259" key="1">
    <source>
        <dbReference type="Pfam" id="PF13480"/>
    </source>
</evidence>
<dbReference type="InterPro" id="IPR038740">
    <property type="entry name" value="BioF2-like_GNAT_dom"/>
</dbReference>
<gene>
    <name evidence="2" type="ORF">CU103_15555</name>
</gene>
<dbReference type="SUPFAM" id="SSF55729">
    <property type="entry name" value="Acyl-CoA N-acyltransferases (Nat)"/>
    <property type="match status" value="1"/>
</dbReference>
<dbReference type="Pfam" id="PF13480">
    <property type="entry name" value="Acetyltransf_6"/>
    <property type="match status" value="1"/>
</dbReference>
<dbReference type="AlphaFoldDB" id="A0A2P7BB17"/>
<protein>
    <submittedName>
        <fullName evidence="2">GNAT family N-acetyltransferase</fullName>
    </submittedName>
</protein>
<comment type="caution">
    <text evidence="2">The sequence shown here is derived from an EMBL/GenBank/DDBJ whole genome shotgun (WGS) entry which is preliminary data.</text>
</comment>
<keyword evidence="3" id="KW-1185">Reference proteome</keyword>
<evidence type="ECO:0000313" key="3">
    <source>
        <dbReference type="Proteomes" id="UP000241764"/>
    </source>
</evidence>
<organism evidence="2 3">
    <name type="scientific">Phyllobacterium sophorae</name>
    <dbReference type="NCBI Taxonomy" id="1520277"/>
    <lineage>
        <taxon>Bacteria</taxon>
        <taxon>Pseudomonadati</taxon>
        <taxon>Pseudomonadota</taxon>
        <taxon>Alphaproteobacteria</taxon>
        <taxon>Hyphomicrobiales</taxon>
        <taxon>Phyllobacteriaceae</taxon>
        <taxon>Phyllobacterium</taxon>
    </lineage>
</organism>
<dbReference type="EMBL" id="PGGM01000006">
    <property type="protein sequence ID" value="PSH63663.1"/>
    <property type="molecule type" value="Genomic_DNA"/>
</dbReference>
<accession>A0A2P7BB17</accession>
<dbReference type="GO" id="GO:0016740">
    <property type="term" value="F:transferase activity"/>
    <property type="evidence" value="ECO:0007669"/>
    <property type="project" value="UniProtKB-KW"/>
</dbReference>
<name>A0A2P7BB17_9HYPH</name>
<dbReference type="InterPro" id="IPR016181">
    <property type="entry name" value="Acyl_CoA_acyltransferase"/>
</dbReference>
<reference evidence="3" key="1">
    <citation type="submission" date="2017-11" db="EMBL/GenBank/DDBJ databases">
        <authorList>
            <person name="Kuznetsova I."/>
            <person name="Sazanova A."/>
            <person name="Chirak E."/>
            <person name="Safronova V."/>
            <person name="Willems A."/>
        </authorList>
    </citation>
    <scope>NUCLEOTIDE SEQUENCE [LARGE SCALE GENOMIC DNA]</scope>
    <source>
        <strain evidence="3">CCBAU 03422</strain>
    </source>
</reference>
<sequence length="379" mass="41999">MPLPPLKAKIVFAAEANMLWAGLGEGFFAGPAQTAGWFSFWQSSVNADCLVAVLCAADRPVFILPLEIVQKGPVRVAIFAGGPHANCNFPAISGTHEIGRNDLATLFEELRKARPDIDLVSLARQLGELDGITNPLSQLPGRENANVSLAITLDRNFETVLARNSSKRKKKKHRQNMRRFEDAGGYRIVTAATASEAEAMLENYFVWKADRLAKAGIRNTYEPAGIKDFFHRLFANETGLEAPRFQLKALEVAGKYRAVLGKSYSQHQTFIDFIGISEDGLVSASPGEFLFFEDIQDSCNTNLAVYSFGIGDEPYKRSWSDIEVPTYDADVSLTTKGRIYAGYLAARGKLVRTIKQNDVIWASVRKARSRLFGKRRDPQ</sequence>
<proteinExistence type="predicted"/>